<feature type="domain" description="LBH" evidence="2">
    <location>
        <begin position="27"/>
        <end position="99"/>
    </location>
</feature>
<dbReference type="PANTHER" id="PTHR14987">
    <property type="entry name" value="PROTEIN LBH-RELATED"/>
    <property type="match status" value="1"/>
</dbReference>
<reference evidence="3 4" key="1">
    <citation type="journal article" date="2018" name="Nat. Ecol. Evol.">
        <title>Shark genomes provide insights into elasmobranch evolution and the origin of vertebrates.</title>
        <authorList>
            <person name="Hara Y"/>
            <person name="Yamaguchi K"/>
            <person name="Onimaru K"/>
            <person name="Kadota M"/>
            <person name="Koyanagi M"/>
            <person name="Keeley SD"/>
            <person name="Tatsumi K"/>
            <person name="Tanaka K"/>
            <person name="Motone F"/>
            <person name="Kageyama Y"/>
            <person name="Nozu R"/>
            <person name="Adachi N"/>
            <person name="Nishimura O"/>
            <person name="Nakagawa R"/>
            <person name="Tanegashima C"/>
            <person name="Kiyatake I"/>
            <person name="Matsumoto R"/>
            <person name="Murakumo K"/>
            <person name="Nishida K"/>
            <person name="Terakita A"/>
            <person name="Kuratani S"/>
            <person name="Sato K"/>
            <person name="Hyodo S Kuraku.S."/>
        </authorList>
    </citation>
    <scope>NUCLEOTIDE SEQUENCE [LARGE SCALE GENOMIC DNA]</scope>
</reference>
<comment type="caution">
    <text evidence="3">The sequence shown here is derived from an EMBL/GenBank/DDBJ whole genome shotgun (WGS) entry which is preliminary data.</text>
</comment>
<proteinExistence type="predicted"/>
<dbReference type="Pfam" id="PF15317">
    <property type="entry name" value="Lbh"/>
    <property type="match status" value="1"/>
</dbReference>
<keyword evidence="4" id="KW-1185">Reference proteome</keyword>
<evidence type="ECO:0000259" key="2">
    <source>
        <dbReference type="Pfam" id="PF15317"/>
    </source>
</evidence>
<feature type="compositionally biased region" description="Acidic residues" evidence="1">
    <location>
        <begin position="120"/>
        <end position="134"/>
    </location>
</feature>
<evidence type="ECO:0000313" key="4">
    <source>
        <dbReference type="Proteomes" id="UP000288216"/>
    </source>
</evidence>
<protein>
    <recommendedName>
        <fullName evidence="2">LBH domain-containing protein</fullName>
    </recommendedName>
</protein>
<evidence type="ECO:0000313" key="3">
    <source>
        <dbReference type="EMBL" id="GCB61616.1"/>
    </source>
</evidence>
<evidence type="ECO:0000256" key="1">
    <source>
        <dbReference type="SAM" id="MobiDB-lite"/>
    </source>
</evidence>
<dbReference type="OrthoDB" id="9949623at2759"/>
<dbReference type="AlphaFoldDB" id="A0A401NL63"/>
<dbReference type="Proteomes" id="UP000288216">
    <property type="component" value="Unassembled WGS sequence"/>
</dbReference>
<dbReference type="InterPro" id="IPR038990">
    <property type="entry name" value="LBH_dom"/>
</dbReference>
<accession>A0A401NL63</accession>
<dbReference type="InterPro" id="IPR042945">
    <property type="entry name" value="LBH_dom_prot"/>
</dbReference>
<feature type="compositionally biased region" description="Acidic residues" evidence="1">
    <location>
        <begin position="88"/>
        <end position="107"/>
    </location>
</feature>
<gene>
    <name evidence="3" type="ORF">scyTo_0011344</name>
</gene>
<organism evidence="3 4">
    <name type="scientific">Scyliorhinus torazame</name>
    <name type="common">Cloudy catshark</name>
    <name type="synonym">Catulus torazame</name>
    <dbReference type="NCBI Taxonomy" id="75743"/>
    <lineage>
        <taxon>Eukaryota</taxon>
        <taxon>Metazoa</taxon>
        <taxon>Chordata</taxon>
        <taxon>Craniata</taxon>
        <taxon>Vertebrata</taxon>
        <taxon>Chondrichthyes</taxon>
        <taxon>Elasmobranchii</taxon>
        <taxon>Galeomorphii</taxon>
        <taxon>Galeoidea</taxon>
        <taxon>Carcharhiniformes</taxon>
        <taxon>Scyliorhinidae</taxon>
        <taxon>Scyliorhinus</taxon>
    </lineage>
</organism>
<dbReference type="EMBL" id="BFAA01005115">
    <property type="protein sequence ID" value="GCB61616.1"/>
    <property type="molecule type" value="Genomic_DNA"/>
</dbReference>
<name>A0A401NL63_SCYTO</name>
<sequence length="153" mass="16965">MRETERQNPPLQRTWTETFHLLGESVMEKVSLKEDVEHLPVQIFPDPLESVDECCRRIKGRLPSIVVELTDTGEVESGELRWPPEDFSPCEDVDNSFEVGAEPDDPSESNPEPGGSTPQGDEETQEGTAEAESDDGSRPATLPRDCQGASRQN</sequence>
<feature type="region of interest" description="Disordered" evidence="1">
    <location>
        <begin position="71"/>
        <end position="153"/>
    </location>
</feature>